<dbReference type="EMBL" id="CP014167">
    <property type="protein sequence ID" value="ANS77247.1"/>
    <property type="molecule type" value="Genomic_DNA"/>
</dbReference>
<keyword evidence="8" id="KW-0472">Membrane</keyword>
<evidence type="ECO:0000256" key="4">
    <source>
        <dbReference type="ARBA" id="ARBA00023110"/>
    </source>
</evidence>
<reference evidence="10 11" key="1">
    <citation type="submission" date="2016-01" db="EMBL/GenBank/DDBJ databases">
        <title>Complete Genome Sequence of Paenibacillus yonginensis DCY84, a novel Plant Growth-Promoting Bacteria with Elicitation of Induced Systemic Resistance.</title>
        <authorList>
            <person name="Kim Y.J."/>
            <person name="Yang D.C."/>
            <person name="Sukweenadhi J."/>
        </authorList>
    </citation>
    <scope>NUCLEOTIDE SEQUENCE [LARGE SCALE GENOMIC DNA]</scope>
    <source>
        <strain evidence="10 11">DCY84</strain>
    </source>
</reference>
<evidence type="ECO:0000256" key="8">
    <source>
        <dbReference type="SAM" id="Phobius"/>
    </source>
</evidence>
<dbReference type="KEGG" id="pyg:AWM70_13905"/>
<dbReference type="PROSITE" id="PS50198">
    <property type="entry name" value="PPIC_PPIASE_2"/>
    <property type="match status" value="1"/>
</dbReference>
<dbReference type="InterPro" id="IPR023058">
    <property type="entry name" value="PPIase_PpiC_CS"/>
</dbReference>
<sequence length="398" mass="42930">MQGSTPNASEPVEENQVPEAEAEHKAETSEGQAPEEVQEQEVQAEDKRDEEGSIVTGLDASSEALAVMQAEDASETPVNEEPPVNRGNSSLWMGISLILAVLLVISLFTNPFAQKDSEKAVATVNDAKITKGQLYDALVKAGGEQTLSGMIDDELIRQEAVKANVQVTDADVKKERDFYITQFGSEDALNQLLAQYGMTNEDFDKQLHKEAQIRKLLEPKVTVTDDQIKSYFDQNKAQFNTPAQVQASQIVVATEKEAKDIISQLKGGSDFAALAKEKSTDTTTKDKGGDLGFFAKDSGTVDPAIETAAFGLKKNDISSAVKTSDGQYAVVKVTDTKEAHTATLEEKKADIKDLLITQQVSTMSTSWLDDLRSKATINNSLTGNAASDETAAEGTANE</sequence>
<dbReference type="Pfam" id="PF13145">
    <property type="entry name" value="Rotamase_2"/>
    <property type="match status" value="1"/>
</dbReference>
<evidence type="ECO:0000256" key="2">
    <source>
        <dbReference type="ARBA" id="ARBA00013194"/>
    </source>
</evidence>
<feature type="region of interest" description="Disordered" evidence="7">
    <location>
        <begin position="1"/>
        <end position="54"/>
    </location>
</feature>
<dbReference type="SUPFAM" id="SSF109998">
    <property type="entry name" value="Triger factor/SurA peptide-binding domain-like"/>
    <property type="match status" value="1"/>
</dbReference>
<keyword evidence="8" id="KW-0812">Transmembrane</keyword>
<feature type="domain" description="PpiC" evidence="9">
    <location>
        <begin position="242"/>
        <end position="334"/>
    </location>
</feature>
<accession>A0A1B1N753</accession>
<dbReference type="Proteomes" id="UP000092573">
    <property type="component" value="Chromosome"/>
</dbReference>
<keyword evidence="5 6" id="KW-0413">Isomerase</keyword>
<organism evidence="10 11">
    <name type="scientific">Paenibacillus yonginensis</name>
    <dbReference type="NCBI Taxonomy" id="1462996"/>
    <lineage>
        <taxon>Bacteria</taxon>
        <taxon>Bacillati</taxon>
        <taxon>Bacillota</taxon>
        <taxon>Bacilli</taxon>
        <taxon>Bacillales</taxon>
        <taxon>Paenibacillaceae</taxon>
        <taxon>Paenibacillus</taxon>
    </lineage>
</organism>
<comment type="catalytic activity">
    <reaction evidence="1">
        <text>[protein]-peptidylproline (omega=180) = [protein]-peptidylproline (omega=0)</text>
        <dbReference type="Rhea" id="RHEA:16237"/>
        <dbReference type="Rhea" id="RHEA-COMP:10747"/>
        <dbReference type="Rhea" id="RHEA-COMP:10748"/>
        <dbReference type="ChEBI" id="CHEBI:83833"/>
        <dbReference type="ChEBI" id="CHEBI:83834"/>
        <dbReference type="EC" id="5.2.1.8"/>
    </reaction>
</comment>
<dbReference type="InterPro" id="IPR046357">
    <property type="entry name" value="PPIase_dom_sf"/>
</dbReference>
<evidence type="ECO:0000313" key="11">
    <source>
        <dbReference type="Proteomes" id="UP000092573"/>
    </source>
</evidence>
<dbReference type="Gene3D" id="1.10.4030.10">
    <property type="entry name" value="Porin chaperone SurA, peptide-binding domain"/>
    <property type="match status" value="1"/>
</dbReference>
<keyword evidence="11" id="KW-1185">Reference proteome</keyword>
<dbReference type="InterPro" id="IPR050245">
    <property type="entry name" value="PrsA_foldase"/>
</dbReference>
<feature type="compositionally biased region" description="Polar residues" evidence="7">
    <location>
        <begin position="378"/>
        <end position="387"/>
    </location>
</feature>
<feature type="region of interest" description="Disordered" evidence="7">
    <location>
        <begin position="378"/>
        <end position="398"/>
    </location>
</feature>
<dbReference type="PROSITE" id="PS01096">
    <property type="entry name" value="PPIC_PPIASE_1"/>
    <property type="match status" value="1"/>
</dbReference>
<dbReference type="AlphaFoldDB" id="A0A1B1N753"/>
<keyword evidence="3" id="KW-0732">Signal</keyword>
<evidence type="ECO:0000256" key="3">
    <source>
        <dbReference type="ARBA" id="ARBA00022729"/>
    </source>
</evidence>
<evidence type="ECO:0000256" key="1">
    <source>
        <dbReference type="ARBA" id="ARBA00000971"/>
    </source>
</evidence>
<dbReference type="InterPro" id="IPR000297">
    <property type="entry name" value="PPIase_PpiC"/>
</dbReference>
<keyword evidence="8" id="KW-1133">Transmembrane helix</keyword>
<name>A0A1B1N753_9BACL</name>
<evidence type="ECO:0000313" key="10">
    <source>
        <dbReference type="EMBL" id="ANS77247.1"/>
    </source>
</evidence>
<gene>
    <name evidence="10" type="ORF">AWM70_13905</name>
</gene>
<protein>
    <recommendedName>
        <fullName evidence="2">peptidylprolyl isomerase</fullName>
        <ecNumber evidence="2">5.2.1.8</ecNumber>
    </recommendedName>
</protein>
<evidence type="ECO:0000256" key="6">
    <source>
        <dbReference type="PROSITE-ProRule" id="PRU00278"/>
    </source>
</evidence>
<dbReference type="SUPFAM" id="SSF54534">
    <property type="entry name" value="FKBP-like"/>
    <property type="match status" value="1"/>
</dbReference>
<evidence type="ECO:0000256" key="7">
    <source>
        <dbReference type="SAM" id="MobiDB-lite"/>
    </source>
</evidence>
<dbReference type="PANTHER" id="PTHR47245:SF1">
    <property type="entry name" value="FOLDASE PROTEIN PRSA"/>
    <property type="match status" value="1"/>
</dbReference>
<dbReference type="Gene3D" id="3.10.50.40">
    <property type="match status" value="1"/>
</dbReference>
<dbReference type="InterPro" id="IPR027304">
    <property type="entry name" value="Trigger_fact/SurA_dom_sf"/>
</dbReference>
<dbReference type="GO" id="GO:0003755">
    <property type="term" value="F:peptidyl-prolyl cis-trans isomerase activity"/>
    <property type="evidence" value="ECO:0007669"/>
    <property type="project" value="UniProtKB-KW"/>
</dbReference>
<proteinExistence type="predicted"/>
<dbReference type="PANTHER" id="PTHR47245">
    <property type="entry name" value="PEPTIDYLPROLYL ISOMERASE"/>
    <property type="match status" value="1"/>
</dbReference>
<dbReference type="STRING" id="1462996.AWM70_13905"/>
<dbReference type="EC" id="5.2.1.8" evidence="2"/>
<keyword evidence="4 6" id="KW-0697">Rotamase</keyword>
<dbReference type="Pfam" id="PF13624">
    <property type="entry name" value="SurA_N_3"/>
    <property type="match status" value="1"/>
</dbReference>
<evidence type="ECO:0000259" key="9">
    <source>
        <dbReference type="PROSITE" id="PS50198"/>
    </source>
</evidence>
<evidence type="ECO:0000256" key="5">
    <source>
        <dbReference type="ARBA" id="ARBA00023235"/>
    </source>
</evidence>
<feature type="transmembrane region" description="Helical" evidence="8">
    <location>
        <begin position="91"/>
        <end position="109"/>
    </location>
</feature>